<dbReference type="STRING" id="7574.A0A1S3JN31"/>
<reference evidence="2" key="1">
    <citation type="submission" date="2025-08" db="UniProtKB">
        <authorList>
            <consortium name="RefSeq"/>
        </authorList>
    </citation>
    <scope>IDENTIFICATION</scope>
    <source>
        <tissue evidence="2">Gonads</tissue>
    </source>
</reference>
<dbReference type="KEGG" id="lak:106174662"/>
<organism evidence="1 2">
    <name type="scientific">Lingula anatina</name>
    <name type="common">Brachiopod</name>
    <name type="synonym">Lingula unguis</name>
    <dbReference type="NCBI Taxonomy" id="7574"/>
    <lineage>
        <taxon>Eukaryota</taxon>
        <taxon>Metazoa</taxon>
        <taxon>Spiralia</taxon>
        <taxon>Lophotrochozoa</taxon>
        <taxon>Brachiopoda</taxon>
        <taxon>Linguliformea</taxon>
        <taxon>Lingulata</taxon>
        <taxon>Lingulida</taxon>
        <taxon>Linguloidea</taxon>
        <taxon>Lingulidae</taxon>
        <taxon>Lingula</taxon>
    </lineage>
</organism>
<dbReference type="OrthoDB" id="416710at2759"/>
<dbReference type="PANTHER" id="PTHR48419:SF1">
    <property type="entry name" value="SULFOTRANSFERASE DOMAIN-CONTAINING PROTEIN"/>
    <property type="match status" value="1"/>
</dbReference>
<proteinExistence type="predicted"/>
<evidence type="ECO:0000313" key="1">
    <source>
        <dbReference type="Proteomes" id="UP000085678"/>
    </source>
</evidence>
<dbReference type="InterPro" id="IPR053226">
    <property type="entry name" value="Pyrrolopyrazine_biosynth_F"/>
</dbReference>
<dbReference type="PANTHER" id="PTHR48419">
    <property type="entry name" value="SULFOTRANSFERASE DOMAIN-CONTAINING PROTEIN"/>
    <property type="match status" value="1"/>
</dbReference>
<gene>
    <name evidence="2" type="primary">LOC106174662</name>
</gene>
<dbReference type="Proteomes" id="UP000085678">
    <property type="component" value="Unplaced"/>
</dbReference>
<dbReference type="Pfam" id="PF19798">
    <property type="entry name" value="Sulfotransfer_5"/>
    <property type="match status" value="1"/>
</dbReference>
<dbReference type="AlphaFoldDB" id="A0A1S3JN31"/>
<dbReference type="RefSeq" id="XP_013411777.1">
    <property type="nucleotide sequence ID" value="XM_013556323.1"/>
</dbReference>
<protein>
    <submittedName>
        <fullName evidence="2">Branched-chain-amino-acid aminotransferase-like protein 2 isoform X1</fullName>
    </submittedName>
</protein>
<dbReference type="Gene3D" id="3.40.50.300">
    <property type="entry name" value="P-loop containing nucleotide triphosphate hydrolases"/>
    <property type="match status" value="1"/>
</dbReference>
<dbReference type="SUPFAM" id="SSF52540">
    <property type="entry name" value="P-loop containing nucleoside triphosphate hydrolases"/>
    <property type="match status" value="1"/>
</dbReference>
<evidence type="ECO:0000313" key="2">
    <source>
        <dbReference type="RefSeq" id="XP_013411777.1"/>
    </source>
</evidence>
<accession>A0A1S3JN31</accession>
<dbReference type="InParanoid" id="A0A1S3JN31"/>
<name>A0A1S3JN31_LINAN</name>
<keyword evidence="1" id="KW-1185">Reference proteome</keyword>
<dbReference type="InterPro" id="IPR027417">
    <property type="entry name" value="P-loop_NTPase"/>
</dbReference>
<dbReference type="GeneID" id="106174662"/>
<sequence>MKCLFGSDMATSSSEQKRVILWAVPRSCSTVLAKCIYNKDNVKLLLERNFKPFYFGEERLSNRYSDGVDTSNFSSTTGNFKKSKAEYEEDYPGFDLIFGKEMAVYLMGKLDTMDYIPSGYQHTFLIRNPKQATPDLYKCLTDKERNGCDHFDKLEATYKPIHQLFHLIKKETGQTPVLIDADDLLNDPAGIVKRYCSLTGIEFVPSMLQWEAGSTKDTHWHRWPGWYEELTTSTGFKKLEEVSSQKPPDLNDLPVEVQESIQENMPLYEELKEYRIQV</sequence>